<dbReference type="InterPro" id="IPR029149">
    <property type="entry name" value="Creatin/AminoP/Spt16_N"/>
</dbReference>
<sequence>MDECNNAVTRITTLSPQDRLAALRARLHDAGLQGFIIPRSDEHIGEYVPPSGERLAWLTGFTGSAGMAIVLADRAAVFTDGRYTLQVRTQTDPALWECRHLTEEPATEWLKAHAQGQRIGYDPWLHAAPAIDRLAVPGVTLVPVTANPVDAAWADRPPAPMAEALPHPIAFAGKPAEDKRAEAAAELRAAKEAAVVLADPHSLAWLLNIRGGDLANTPLALGFALLHDDARVDVFMDPRKVPPATRSHLGNQVVVRPREELPAALDALRGRRVRIDAEATPAWFAERLRAAGAEVSPGEDPCRMPRACKNAVERDGARAAHRRDAVAMARFLAWFAAQAPQGGLSEISAANQLLSFRREVDRFRGESFSAISGAGEHGAIVHYRVTPESNRRIAPDECYLIDSGGQYLDGTTDITRTLWTGPGPAPAGLRDRATRVLKGHIALATARFPAGVAGPHLDALARRPLWDAGLDYDHGTGHGVGSFLSVHEGPAAFSRAARVVPLREGMILSDEPGFYATGEYGIRLENLLLVVPSTVPGAAKPFLEFETLTLAPFDRALVDVALLTVAERDWLNAYHARVLTEVGPALDGATAAWLAAACAPL</sequence>
<organism evidence="7 8">
    <name type="scientific">Roseomonas fluvialis</name>
    <dbReference type="NCBI Taxonomy" id="1750527"/>
    <lineage>
        <taxon>Bacteria</taxon>
        <taxon>Pseudomonadati</taxon>
        <taxon>Pseudomonadota</taxon>
        <taxon>Alphaproteobacteria</taxon>
        <taxon>Acetobacterales</taxon>
        <taxon>Roseomonadaceae</taxon>
        <taxon>Roseomonas</taxon>
    </lineage>
</organism>
<dbReference type="GO" id="GO:0004177">
    <property type="term" value="F:aminopeptidase activity"/>
    <property type="evidence" value="ECO:0007669"/>
    <property type="project" value="UniProtKB-KW"/>
</dbReference>
<protein>
    <submittedName>
        <fullName evidence="7">Xaa-Pro aminopeptidase</fullName>
    </submittedName>
</protein>
<dbReference type="Pfam" id="PF00557">
    <property type="entry name" value="Peptidase_M24"/>
    <property type="match status" value="1"/>
</dbReference>
<dbReference type="CDD" id="cd01085">
    <property type="entry name" value="APP"/>
    <property type="match status" value="1"/>
</dbReference>
<dbReference type="Gene3D" id="3.90.230.10">
    <property type="entry name" value="Creatinase/methionine aminopeptidase superfamily"/>
    <property type="match status" value="1"/>
</dbReference>
<evidence type="ECO:0000259" key="4">
    <source>
        <dbReference type="Pfam" id="PF00557"/>
    </source>
</evidence>
<dbReference type="InterPro" id="IPR000587">
    <property type="entry name" value="Creatinase_N"/>
</dbReference>
<evidence type="ECO:0000256" key="2">
    <source>
        <dbReference type="ARBA" id="ARBA00022723"/>
    </source>
</evidence>
<evidence type="ECO:0000313" key="8">
    <source>
        <dbReference type="Proteomes" id="UP000831327"/>
    </source>
</evidence>
<evidence type="ECO:0000259" key="5">
    <source>
        <dbReference type="Pfam" id="PF01321"/>
    </source>
</evidence>
<feature type="domain" description="Peptidase M24" evidence="4">
    <location>
        <begin position="317"/>
        <end position="530"/>
    </location>
</feature>
<dbReference type="PANTHER" id="PTHR43763:SF6">
    <property type="entry name" value="XAA-PRO AMINOPEPTIDASE 1"/>
    <property type="match status" value="1"/>
</dbReference>
<dbReference type="InterPro" id="IPR032416">
    <property type="entry name" value="Peptidase_M24_C"/>
</dbReference>
<dbReference type="SUPFAM" id="SSF55920">
    <property type="entry name" value="Creatinase/aminopeptidase"/>
    <property type="match status" value="1"/>
</dbReference>
<dbReference type="InterPro" id="IPR036005">
    <property type="entry name" value="Creatinase/aminopeptidase-like"/>
</dbReference>
<accession>A0ABN6NY33</accession>
<comment type="similarity">
    <text evidence="1">Belongs to the peptidase M24B family.</text>
</comment>
<dbReference type="InterPro" id="IPR050422">
    <property type="entry name" value="X-Pro_aminopeptidase_P"/>
</dbReference>
<dbReference type="Proteomes" id="UP000831327">
    <property type="component" value="Chromosome"/>
</dbReference>
<dbReference type="RefSeq" id="WP_244458388.1">
    <property type="nucleotide sequence ID" value="NZ_AP025637.1"/>
</dbReference>
<dbReference type="Pfam" id="PF16189">
    <property type="entry name" value="Creatinase_N_2"/>
    <property type="match status" value="1"/>
</dbReference>
<evidence type="ECO:0000259" key="6">
    <source>
        <dbReference type="Pfam" id="PF16188"/>
    </source>
</evidence>
<reference evidence="7 8" key="1">
    <citation type="journal article" date="2016" name="Microbes Environ.">
        <title>Phylogenetically diverse aerobic anoxygenic phototrophic bacteria isolated from epilithic biofilms in Tama river, Japan.</title>
        <authorList>
            <person name="Hirose S."/>
            <person name="Matsuura K."/>
            <person name="Haruta S."/>
        </authorList>
    </citation>
    <scope>NUCLEOTIDE SEQUENCE [LARGE SCALE GENOMIC DNA]</scope>
    <source>
        <strain evidence="7 8">S08</strain>
    </source>
</reference>
<keyword evidence="2" id="KW-0479">Metal-binding</keyword>
<proteinExistence type="inferred from homology"/>
<dbReference type="PANTHER" id="PTHR43763">
    <property type="entry name" value="XAA-PRO AMINOPEPTIDASE 1"/>
    <property type="match status" value="1"/>
</dbReference>
<gene>
    <name evidence="7" type="ORF">Rmf_10250</name>
</gene>
<dbReference type="Pfam" id="PF16188">
    <property type="entry name" value="Peptidase_M24_C"/>
    <property type="match status" value="1"/>
</dbReference>
<dbReference type="Pfam" id="PF01321">
    <property type="entry name" value="Creatinase_N"/>
    <property type="match status" value="1"/>
</dbReference>
<dbReference type="SUPFAM" id="SSF53092">
    <property type="entry name" value="Creatinase/prolidase N-terminal domain"/>
    <property type="match status" value="1"/>
</dbReference>
<feature type="domain" description="Creatinase N-terminal" evidence="5">
    <location>
        <begin position="19"/>
        <end position="146"/>
    </location>
</feature>
<evidence type="ECO:0000256" key="3">
    <source>
        <dbReference type="ARBA" id="ARBA00022801"/>
    </source>
</evidence>
<keyword evidence="7" id="KW-0031">Aminopeptidase</keyword>
<keyword evidence="7" id="KW-0645">Protease</keyword>
<dbReference type="InterPro" id="IPR000994">
    <property type="entry name" value="Pept_M24"/>
</dbReference>
<evidence type="ECO:0000256" key="1">
    <source>
        <dbReference type="ARBA" id="ARBA00008766"/>
    </source>
</evidence>
<keyword evidence="3" id="KW-0378">Hydrolase</keyword>
<keyword evidence="8" id="KW-1185">Reference proteome</keyword>
<evidence type="ECO:0000313" key="7">
    <source>
        <dbReference type="EMBL" id="BDG71096.1"/>
    </source>
</evidence>
<feature type="domain" description="Peptidase M24 C-terminal" evidence="6">
    <location>
        <begin position="541"/>
        <end position="601"/>
    </location>
</feature>
<dbReference type="InterPro" id="IPR033740">
    <property type="entry name" value="Pept_M24B"/>
</dbReference>
<dbReference type="EMBL" id="AP025637">
    <property type="protein sequence ID" value="BDG71096.1"/>
    <property type="molecule type" value="Genomic_DNA"/>
</dbReference>
<dbReference type="Gene3D" id="3.40.350.10">
    <property type="entry name" value="Creatinase/prolidase N-terminal domain"/>
    <property type="match status" value="2"/>
</dbReference>
<name>A0ABN6NY33_9PROT</name>